<dbReference type="InterPro" id="IPR036188">
    <property type="entry name" value="FAD/NAD-bd_sf"/>
</dbReference>
<dbReference type="KEGG" id="thel:IG193_01755"/>
<keyword evidence="3" id="KW-0285">Flavoprotein</keyword>
<sequence length="384" mass="41497">MPNVLVVGGGITGVAVAYDLALRGARVTLVERGSLGAGTSGRTHGLLHSGCRYIADVEVARECYTENVILRRIAPFLFEKNGGLFVAISDDDLGYRDFFLKQCDKAGIPVQELSREEALRLEPNLNPGLKAVIRVPDGTFDPLKVILSFAASAKLHSAVIKPFNEVTGFKVEGGRVVSVRILDKTVPREYEVKPDFVVNATGAWADKVARLAGLRVPVKPSPGVMVALDGRIGNMVFNRLNKPGDGDIIVHHRGTSVVGTTSWVVEDPDKVAPPREHIELMIRRGSELAPVVSRLRVKAVYVSSRPLVGEGAASSGREVSRSFAVIDHSREGVENFVSIIGGKFTTARLMAEKLGDFVSERLGIARESSTASTPLAPYWLFFEG</sequence>
<dbReference type="PANTHER" id="PTHR11985">
    <property type="entry name" value="GLYCEROL-3-PHOSPHATE DEHYDROGENASE"/>
    <property type="match status" value="1"/>
</dbReference>
<evidence type="ECO:0000313" key="7">
    <source>
        <dbReference type="EMBL" id="QOJ79212.1"/>
    </source>
</evidence>
<protein>
    <submittedName>
        <fullName evidence="7">FAD-dependent oxidoreductase</fullName>
    </submittedName>
</protein>
<evidence type="ECO:0000256" key="5">
    <source>
        <dbReference type="ARBA" id="ARBA00023002"/>
    </source>
</evidence>
<dbReference type="Pfam" id="PF01266">
    <property type="entry name" value="DAO"/>
    <property type="match status" value="1"/>
</dbReference>
<evidence type="ECO:0000256" key="2">
    <source>
        <dbReference type="ARBA" id="ARBA00007330"/>
    </source>
</evidence>
<evidence type="ECO:0000256" key="3">
    <source>
        <dbReference type="ARBA" id="ARBA00022630"/>
    </source>
</evidence>
<dbReference type="GO" id="GO:0004368">
    <property type="term" value="F:glycerol-3-phosphate dehydrogenase (quinone) activity"/>
    <property type="evidence" value="ECO:0007669"/>
    <property type="project" value="InterPro"/>
</dbReference>
<name>A0A7L9FIM8_9CREN</name>
<dbReference type="RefSeq" id="WP_192819184.1">
    <property type="nucleotide sequence ID" value="NZ_CP062310.1"/>
</dbReference>
<evidence type="ECO:0000259" key="6">
    <source>
        <dbReference type="Pfam" id="PF01266"/>
    </source>
</evidence>
<dbReference type="SUPFAM" id="SSF54373">
    <property type="entry name" value="FAD-linked reductases, C-terminal domain"/>
    <property type="match status" value="1"/>
</dbReference>
<keyword evidence="4" id="KW-0274">FAD</keyword>
<dbReference type="AlphaFoldDB" id="A0A7L9FIM8"/>
<organism evidence="7 8">
    <name type="scientific">Infirmifilum lucidum</name>
    <dbReference type="NCBI Taxonomy" id="2776706"/>
    <lineage>
        <taxon>Archaea</taxon>
        <taxon>Thermoproteota</taxon>
        <taxon>Thermoprotei</taxon>
        <taxon>Thermofilales</taxon>
        <taxon>Thermofilaceae</taxon>
        <taxon>Infirmifilum</taxon>
    </lineage>
</organism>
<dbReference type="InterPro" id="IPR000447">
    <property type="entry name" value="G3P_DH_FAD-dep"/>
</dbReference>
<keyword evidence="5" id="KW-0560">Oxidoreductase</keyword>
<feature type="domain" description="FAD dependent oxidoreductase" evidence="6">
    <location>
        <begin position="4"/>
        <end position="333"/>
    </location>
</feature>
<dbReference type="PRINTS" id="PR01001">
    <property type="entry name" value="FADG3PDH"/>
</dbReference>
<dbReference type="Proteomes" id="UP000594121">
    <property type="component" value="Chromosome"/>
</dbReference>
<dbReference type="PANTHER" id="PTHR11985:SF15">
    <property type="entry name" value="GLYCEROL-3-PHOSPHATE DEHYDROGENASE, MITOCHONDRIAL"/>
    <property type="match status" value="1"/>
</dbReference>
<dbReference type="SUPFAM" id="SSF51905">
    <property type="entry name" value="FAD/NAD(P)-binding domain"/>
    <property type="match status" value="1"/>
</dbReference>
<evidence type="ECO:0000256" key="1">
    <source>
        <dbReference type="ARBA" id="ARBA00001974"/>
    </source>
</evidence>
<keyword evidence="8" id="KW-1185">Reference proteome</keyword>
<reference evidence="7 8" key="1">
    <citation type="submission" date="2020-10" db="EMBL/GenBank/DDBJ databases">
        <title>Thermofilum lucidum 3507LT sp. nov. a novel member of Thermofilaceae family isolated from Chile hot spring, and proposal of description order Thermofilales.</title>
        <authorList>
            <person name="Zayulina K.S."/>
            <person name="Elcheninov A.G."/>
            <person name="Toshchakov S.V."/>
            <person name="Kublanov I.V."/>
        </authorList>
    </citation>
    <scope>NUCLEOTIDE SEQUENCE [LARGE SCALE GENOMIC DNA]</scope>
    <source>
        <strain evidence="7 8">3507LT</strain>
    </source>
</reference>
<evidence type="ECO:0000313" key="8">
    <source>
        <dbReference type="Proteomes" id="UP000594121"/>
    </source>
</evidence>
<dbReference type="InterPro" id="IPR006076">
    <property type="entry name" value="FAD-dep_OxRdtase"/>
</dbReference>
<accession>A0A7L9FIM8</accession>
<evidence type="ECO:0000256" key="4">
    <source>
        <dbReference type="ARBA" id="ARBA00022827"/>
    </source>
</evidence>
<comment type="similarity">
    <text evidence="2">Belongs to the FAD-dependent glycerol-3-phosphate dehydrogenase family.</text>
</comment>
<dbReference type="InParanoid" id="A0A7L9FIM8"/>
<comment type="cofactor">
    <cofactor evidence="1">
        <name>FAD</name>
        <dbReference type="ChEBI" id="CHEBI:57692"/>
    </cofactor>
</comment>
<dbReference type="Gene3D" id="3.50.50.60">
    <property type="entry name" value="FAD/NAD(P)-binding domain"/>
    <property type="match status" value="3"/>
</dbReference>
<dbReference type="FunCoup" id="A0A7L9FIM8">
    <property type="interactions" value="68"/>
</dbReference>
<gene>
    <name evidence="7" type="ORF">IG193_01755</name>
</gene>
<dbReference type="GeneID" id="59148581"/>
<dbReference type="GO" id="GO:0006072">
    <property type="term" value="P:glycerol-3-phosphate metabolic process"/>
    <property type="evidence" value="ECO:0007669"/>
    <property type="project" value="InterPro"/>
</dbReference>
<dbReference type="EMBL" id="CP062310">
    <property type="protein sequence ID" value="QOJ79212.1"/>
    <property type="molecule type" value="Genomic_DNA"/>
</dbReference>
<proteinExistence type="inferred from homology"/>